<dbReference type="GO" id="GO:0003676">
    <property type="term" value="F:nucleic acid binding"/>
    <property type="evidence" value="ECO:0007669"/>
    <property type="project" value="InterPro"/>
</dbReference>
<dbReference type="EMBL" id="WOWK01000092">
    <property type="protein sequence ID" value="KAF0319701.1"/>
    <property type="molecule type" value="Genomic_DNA"/>
</dbReference>
<organism evidence="1 2">
    <name type="scientific">Colletotrichum asianum</name>
    <dbReference type="NCBI Taxonomy" id="702518"/>
    <lineage>
        <taxon>Eukaryota</taxon>
        <taxon>Fungi</taxon>
        <taxon>Dikarya</taxon>
        <taxon>Ascomycota</taxon>
        <taxon>Pezizomycotina</taxon>
        <taxon>Sordariomycetes</taxon>
        <taxon>Hypocreomycetidae</taxon>
        <taxon>Glomerellales</taxon>
        <taxon>Glomerellaceae</taxon>
        <taxon>Colletotrichum</taxon>
        <taxon>Colletotrichum gloeosporioides species complex</taxon>
    </lineage>
</organism>
<dbReference type="SUPFAM" id="SSF53098">
    <property type="entry name" value="Ribonuclease H-like"/>
    <property type="match status" value="1"/>
</dbReference>
<protein>
    <submittedName>
        <fullName evidence="1">Uncharacterized protein</fullName>
    </submittedName>
</protein>
<evidence type="ECO:0000313" key="2">
    <source>
        <dbReference type="Proteomes" id="UP000434172"/>
    </source>
</evidence>
<proteinExistence type="predicted"/>
<dbReference type="AlphaFoldDB" id="A0A8H3W5T0"/>
<dbReference type="InterPro" id="IPR036397">
    <property type="entry name" value="RNaseH_sf"/>
</dbReference>
<dbReference type="Proteomes" id="UP000434172">
    <property type="component" value="Unassembled WGS sequence"/>
</dbReference>
<comment type="caution">
    <text evidence="1">The sequence shown here is derived from an EMBL/GenBank/DDBJ whole genome shotgun (WGS) entry which is preliminary data.</text>
</comment>
<accession>A0A8H3W5T0</accession>
<reference evidence="1 2" key="1">
    <citation type="submission" date="2019-12" db="EMBL/GenBank/DDBJ databases">
        <title>A genome sequence resource for the geographically widespread anthracnose pathogen Colletotrichum asianum.</title>
        <authorList>
            <person name="Meng Y."/>
        </authorList>
    </citation>
    <scope>NUCLEOTIDE SEQUENCE [LARGE SCALE GENOMIC DNA]</scope>
    <source>
        <strain evidence="1 2">ICMP 18580</strain>
    </source>
</reference>
<dbReference type="Gene3D" id="3.30.420.10">
    <property type="entry name" value="Ribonuclease H-like superfamily/Ribonuclease H"/>
    <property type="match status" value="1"/>
</dbReference>
<dbReference type="InterPro" id="IPR012337">
    <property type="entry name" value="RNaseH-like_sf"/>
</dbReference>
<name>A0A8H3W5T0_9PEZI</name>
<gene>
    <name evidence="1" type="ORF">GQ607_013066</name>
</gene>
<keyword evidence="2" id="KW-1185">Reference proteome</keyword>
<sequence>MCQSFMILSAHRPIKTLYSILQDLRPRDVVRINFPGLIHPGGRNGETHFFLVGDCFNRFRLGKATGGVVIDTWNEVVSTGGFPDELPGDNAEYFKSLTTKSFFTREQSNMLDALVYSLWSVGFIERMIRILRERFKKWAHDRYYVDLREWP</sequence>
<evidence type="ECO:0000313" key="1">
    <source>
        <dbReference type="EMBL" id="KAF0319701.1"/>
    </source>
</evidence>